<gene>
    <name evidence="1" type="primary">ORF22040</name>
</gene>
<dbReference type="AlphaFoldDB" id="A0A0B6YEB6"/>
<protein>
    <submittedName>
        <fullName evidence="1">Uncharacterized protein</fullName>
    </submittedName>
</protein>
<organism evidence="1">
    <name type="scientific">Arion vulgaris</name>
    <dbReference type="NCBI Taxonomy" id="1028688"/>
    <lineage>
        <taxon>Eukaryota</taxon>
        <taxon>Metazoa</taxon>
        <taxon>Spiralia</taxon>
        <taxon>Lophotrochozoa</taxon>
        <taxon>Mollusca</taxon>
        <taxon>Gastropoda</taxon>
        <taxon>Heterobranchia</taxon>
        <taxon>Euthyneura</taxon>
        <taxon>Panpulmonata</taxon>
        <taxon>Eupulmonata</taxon>
        <taxon>Stylommatophora</taxon>
        <taxon>Helicina</taxon>
        <taxon>Arionoidea</taxon>
        <taxon>Arionidae</taxon>
        <taxon>Arion</taxon>
    </lineage>
</organism>
<reference evidence="1" key="1">
    <citation type="submission" date="2014-12" db="EMBL/GenBank/DDBJ databases">
        <title>Insight into the proteome of Arion vulgaris.</title>
        <authorList>
            <person name="Aradska J."/>
            <person name="Bulat T."/>
            <person name="Smidak R."/>
            <person name="Sarate P."/>
            <person name="Gangsoo J."/>
            <person name="Sialana F."/>
            <person name="Bilban M."/>
            <person name="Lubec G."/>
        </authorList>
    </citation>
    <scope>NUCLEOTIDE SEQUENCE</scope>
    <source>
        <tissue evidence="1">Skin</tissue>
    </source>
</reference>
<accession>A0A0B6YEB6</accession>
<proteinExistence type="predicted"/>
<dbReference type="EMBL" id="HACG01007276">
    <property type="protein sequence ID" value="CEK54141.1"/>
    <property type="molecule type" value="Transcribed_RNA"/>
</dbReference>
<evidence type="ECO:0000313" key="1">
    <source>
        <dbReference type="EMBL" id="CEK54141.1"/>
    </source>
</evidence>
<name>A0A0B6YEB6_9EUPU</name>
<sequence length="55" mass="6509">MGIIKKNKSLFKENIWLRWKLNIQKNELVVESGHGREKRCNNQLLISTVSRWTLG</sequence>